<evidence type="ECO:0000256" key="2">
    <source>
        <dbReference type="ARBA" id="ARBA00022670"/>
    </source>
</evidence>
<keyword evidence="1" id="KW-1188">Viral release from host cell</keyword>
<keyword evidence="4" id="KW-0118">Viral capsid assembly</keyword>
<keyword evidence="2 7" id="KW-0645">Protease</keyword>
<evidence type="ECO:0000313" key="8">
    <source>
        <dbReference type="Proteomes" id="UP000007261"/>
    </source>
</evidence>
<dbReference type="GO" id="GO:0006508">
    <property type="term" value="P:proteolysis"/>
    <property type="evidence" value="ECO:0007669"/>
    <property type="project" value="UniProtKB-KW"/>
</dbReference>
<organism evidence="7 8">
    <name type="scientific">Lactobacillus phage LF1</name>
    <dbReference type="NCBI Taxonomy" id="947980"/>
    <lineage>
        <taxon>Viruses</taxon>
        <taxon>Duplodnaviria</taxon>
        <taxon>Heunggongvirae</taxon>
        <taxon>Uroviricota</taxon>
        <taxon>Caudoviricetes</taxon>
        <taxon>Lafunavirus</taxon>
        <taxon>Lafunavirus LF1</taxon>
    </lineage>
</organism>
<accession>E9LUI3</accession>
<proteinExistence type="predicted"/>
<dbReference type="GeneID" id="14007144"/>
<dbReference type="Pfam" id="PF04586">
    <property type="entry name" value="Peptidase_S78"/>
    <property type="match status" value="1"/>
</dbReference>
<reference evidence="7 8" key="1">
    <citation type="journal article" date="2011" name="Arch. Virol.">
        <title>Complete genomic sequence of the Lactobacillus temperate phage LF1.</title>
        <authorList>
            <person name="Yoon B.H."/>
            <person name="Chang H.I."/>
        </authorList>
    </citation>
    <scope>NUCLEOTIDE SEQUENCE [LARGE SCALE GENOMIC DNA]</scope>
</reference>
<evidence type="ECO:0000313" key="7">
    <source>
        <dbReference type="EMBL" id="ADW01229.1"/>
    </source>
</evidence>
<dbReference type="GO" id="GO:0046797">
    <property type="term" value="P:viral procapsid maturation"/>
    <property type="evidence" value="ECO:0007669"/>
    <property type="project" value="UniProtKB-KW"/>
</dbReference>
<dbReference type="EMBL" id="HQ141410">
    <property type="protein sequence ID" value="ADW01229.1"/>
    <property type="molecule type" value="Genomic_DNA"/>
</dbReference>
<evidence type="ECO:0000259" key="6">
    <source>
        <dbReference type="Pfam" id="PF04586"/>
    </source>
</evidence>
<keyword evidence="5" id="KW-1273">Viral capsid maturation</keyword>
<evidence type="ECO:0000256" key="5">
    <source>
        <dbReference type="ARBA" id="ARBA00023045"/>
    </source>
</evidence>
<evidence type="ECO:0000256" key="4">
    <source>
        <dbReference type="ARBA" id="ARBA00022950"/>
    </source>
</evidence>
<keyword evidence="3" id="KW-0378">Hydrolase</keyword>
<feature type="domain" description="Prohead serine protease" evidence="6">
    <location>
        <begin position="2"/>
        <end position="134"/>
    </location>
</feature>
<evidence type="ECO:0000256" key="3">
    <source>
        <dbReference type="ARBA" id="ARBA00022801"/>
    </source>
</evidence>
<evidence type="ECO:0000256" key="1">
    <source>
        <dbReference type="ARBA" id="ARBA00022612"/>
    </source>
</evidence>
<name>E9LUI3_9CAUD</name>
<keyword evidence="8" id="KW-1185">Reference proteome</keyword>
<dbReference type="NCBIfam" id="TIGR01543">
    <property type="entry name" value="proheadase_HK97"/>
    <property type="match status" value="1"/>
</dbReference>
<dbReference type="Proteomes" id="UP000007261">
    <property type="component" value="Segment"/>
</dbReference>
<dbReference type="InterPro" id="IPR006433">
    <property type="entry name" value="Prohead_protease"/>
</dbReference>
<dbReference type="GO" id="GO:0008233">
    <property type="term" value="F:peptidase activity"/>
    <property type="evidence" value="ECO:0007669"/>
    <property type="project" value="UniProtKB-KW"/>
</dbReference>
<sequence>MESIEPGALDSADMSNVVATINHDQSQVLGRSGVNLTLEPDDIGLKFTVEPTDTSFARDLVANINAGVINQCSFAFTVAPDDDAEDWQESTRDGVDYNRTIRKIDHLYDVSVVTTPAYPDTEAIVGQRSINRVREQSHSAIDKERRKLLLQYEKEELLNSL</sequence>
<dbReference type="OrthoDB" id="9844at10239"/>
<dbReference type="InterPro" id="IPR054613">
    <property type="entry name" value="Peptidase_S78_dom"/>
</dbReference>
<dbReference type="RefSeq" id="YP_007003205.1">
    <property type="nucleotide sequence ID" value="NC_019486.1"/>
</dbReference>
<protein>
    <submittedName>
        <fullName evidence="7">Phage head maturation protease</fullName>
    </submittedName>
</protein>
<dbReference type="KEGG" id="vg:14007144"/>